<keyword evidence="2" id="KW-1185">Reference proteome</keyword>
<dbReference type="EMBL" id="BPLR01011648">
    <property type="protein sequence ID" value="GIY47918.1"/>
    <property type="molecule type" value="Genomic_DNA"/>
</dbReference>
<proteinExistence type="predicted"/>
<evidence type="ECO:0000313" key="2">
    <source>
        <dbReference type="Proteomes" id="UP001054945"/>
    </source>
</evidence>
<organism evidence="1 2">
    <name type="scientific">Caerostris extrusa</name>
    <name type="common">Bark spider</name>
    <name type="synonym">Caerostris bankana</name>
    <dbReference type="NCBI Taxonomy" id="172846"/>
    <lineage>
        <taxon>Eukaryota</taxon>
        <taxon>Metazoa</taxon>
        <taxon>Ecdysozoa</taxon>
        <taxon>Arthropoda</taxon>
        <taxon>Chelicerata</taxon>
        <taxon>Arachnida</taxon>
        <taxon>Araneae</taxon>
        <taxon>Araneomorphae</taxon>
        <taxon>Entelegynae</taxon>
        <taxon>Araneoidea</taxon>
        <taxon>Araneidae</taxon>
        <taxon>Caerostris</taxon>
    </lineage>
</organism>
<dbReference type="AlphaFoldDB" id="A0AAV4TMX0"/>
<protein>
    <submittedName>
        <fullName evidence="1">Uncharacterized protein</fullName>
    </submittedName>
</protein>
<comment type="caution">
    <text evidence="1">The sequence shown here is derived from an EMBL/GenBank/DDBJ whole genome shotgun (WGS) entry which is preliminary data.</text>
</comment>
<sequence length="161" mass="17902">MRVDRILSLGCFIIFLTDEWKHFPNHSLTLTLTPKTVGISCRNTSTGSPDDFQPAGWSRNNRLQSEAGWREKAKTKRSVKIPCSRITVSKGARDSRISNAGREIYPRGAIDEQTTAQRAFLAVAVNFAIFNSLIAVCRALCTAESGALCFFLTTLRAKRFS</sequence>
<reference evidence="1 2" key="1">
    <citation type="submission" date="2021-06" db="EMBL/GenBank/DDBJ databases">
        <title>Caerostris extrusa draft genome.</title>
        <authorList>
            <person name="Kono N."/>
            <person name="Arakawa K."/>
        </authorList>
    </citation>
    <scope>NUCLEOTIDE SEQUENCE [LARGE SCALE GENOMIC DNA]</scope>
</reference>
<dbReference type="Proteomes" id="UP001054945">
    <property type="component" value="Unassembled WGS sequence"/>
</dbReference>
<name>A0AAV4TMX0_CAEEX</name>
<evidence type="ECO:0000313" key="1">
    <source>
        <dbReference type="EMBL" id="GIY47918.1"/>
    </source>
</evidence>
<accession>A0AAV4TMX0</accession>
<gene>
    <name evidence="1" type="ORF">CEXT_473581</name>
</gene>